<dbReference type="PROSITE" id="PS51257">
    <property type="entry name" value="PROKAR_LIPOPROTEIN"/>
    <property type="match status" value="1"/>
</dbReference>
<gene>
    <name evidence="2" type="ORF">SAMN03080602_02871</name>
</gene>
<dbReference type="STRING" id="188872.SAMN03080602_02871"/>
<keyword evidence="3" id="KW-1185">Reference proteome</keyword>
<evidence type="ECO:0000313" key="2">
    <source>
        <dbReference type="EMBL" id="SMG40590.1"/>
    </source>
</evidence>
<dbReference type="SUPFAM" id="SSF50956">
    <property type="entry name" value="Thermostable phytase (3-phytase)"/>
    <property type="match status" value="2"/>
</dbReference>
<organism evidence="2 3">
    <name type="scientific">Arenibacter troitsensis</name>
    <dbReference type="NCBI Taxonomy" id="188872"/>
    <lineage>
        <taxon>Bacteria</taxon>
        <taxon>Pseudomonadati</taxon>
        <taxon>Bacteroidota</taxon>
        <taxon>Flavobacteriia</taxon>
        <taxon>Flavobacteriales</taxon>
        <taxon>Flavobacteriaceae</taxon>
        <taxon>Arenibacter</taxon>
    </lineage>
</organism>
<feature type="domain" description="BPP" evidence="1">
    <location>
        <begin position="23"/>
        <end position="349"/>
    </location>
</feature>
<dbReference type="Gene3D" id="2.120.10.30">
    <property type="entry name" value="TolB, C-terminal domain"/>
    <property type="match status" value="2"/>
</dbReference>
<dbReference type="GO" id="GO:0016158">
    <property type="term" value="F:inositol hexakisphosphate 3-phosphatase activity"/>
    <property type="evidence" value="ECO:0007669"/>
    <property type="project" value="InterPro"/>
</dbReference>
<dbReference type="RefSeq" id="WP_245808713.1">
    <property type="nucleotide sequence ID" value="NZ_FXAO01000006.1"/>
</dbReference>
<proteinExistence type="predicted"/>
<dbReference type="InterPro" id="IPR011042">
    <property type="entry name" value="6-blade_b-propeller_TolB-like"/>
</dbReference>
<dbReference type="PROSITE" id="PS51662">
    <property type="entry name" value="BP_PHYTASE"/>
    <property type="match status" value="2"/>
</dbReference>
<dbReference type="EMBL" id="FXAO01000006">
    <property type="protein sequence ID" value="SMG40590.1"/>
    <property type="molecule type" value="Genomic_DNA"/>
</dbReference>
<accession>A0A1X7KHS0</accession>
<protein>
    <submittedName>
        <fullName evidence="2">3-phytase (Myo-inositol-hexaphosphate 3-phosphohydrolase)</fullName>
    </submittedName>
</protein>
<feature type="domain" description="BPP" evidence="1">
    <location>
        <begin position="354"/>
        <end position="682"/>
    </location>
</feature>
<sequence>MKFTHPTVGLLGLIGAVLISACESKPKIAENAIKPKITTQVTKHDTDDAAIWINEEEPSQSLILGTDKNEDGALYVYDLKGNIIEDKTVRGLKRPNNVDIEEFELGEEEFSIAVVTERLTNKIRIFRLPEMTPLDNGGIEVFEGEDQRDPMGISLYKNTEDKVYAFVGRKSGPLDGYIWQYELKGDENGNIIAEKVRAFGKYSGKKEIEAIVVDDELGYVYYSDEGVGVRKYFADVGKGDEELAIFATEGFAGDHEGISIYTTDIGTGYIIVSDQQANKFQIFSREGSADNPHQHLLVKSIDVSTMESDGSEVTNASLGDLFPKGMFVAMSDDRTFQLYAWEDIAGDDLMIAPDGLPQHTKNAIQPKYITEKVVFDTDDPAIWVNKNDPAQSLIIGTDKEDGGGLYVFDLQGKIIKDKVIPNLQRPNNVDIAYGYILNGKPIDIAVTTERSKNQLRVFSVPDMKPIDGGGLAVFEDRDKKDPMGVALFKNPKDGLVYAIVGPKDGPSKGYLCQYRIDNDGKGKVKLTKIRDFGNYSGIKEIEAIAVDNELGYVYCSDEAFGVRKYYADPSKGDEELALFGTKEFGRDIEGISIYKNADGTGYILISDQQRNTFNIFSREGSEANPHNHNFIKSVELMTLESDGSDVTSVGLGDEFPKGMFVGMSTDKTFHIYDWRDIVGDDLK</sequence>
<evidence type="ECO:0000313" key="3">
    <source>
        <dbReference type="Proteomes" id="UP000193420"/>
    </source>
</evidence>
<dbReference type="Proteomes" id="UP000193420">
    <property type="component" value="Unassembled WGS sequence"/>
</dbReference>
<dbReference type="Pfam" id="PF02333">
    <property type="entry name" value="Phytase"/>
    <property type="match status" value="2"/>
</dbReference>
<keyword evidence="2" id="KW-0378">Hydrolase</keyword>
<dbReference type="AlphaFoldDB" id="A0A1X7KHS0"/>
<evidence type="ECO:0000259" key="1">
    <source>
        <dbReference type="PROSITE" id="PS51662"/>
    </source>
</evidence>
<name>A0A1X7KHS0_9FLAO</name>
<dbReference type="InterPro" id="IPR003431">
    <property type="entry name" value="B-propeller_Phytase"/>
</dbReference>
<reference evidence="3" key="1">
    <citation type="submission" date="2017-04" db="EMBL/GenBank/DDBJ databases">
        <authorList>
            <person name="Varghese N."/>
            <person name="Submissions S."/>
        </authorList>
    </citation>
    <scope>NUCLEOTIDE SEQUENCE [LARGE SCALE GENOMIC DNA]</scope>
    <source>
        <strain evidence="3">DSM 19835</strain>
    </source>
</reference>